<evidence type="ECO:0000256" key="1">
    <source>
        <dbReference type="ARBA" id="ARBA00009995"/>
    </source>
</evidence>
<dbReference type="CDD" id="cd03784">
    <property type="entry name" value="GT1_Gtf-like"/>
    <property type="match status" value="1"/>
</dbReference>
<protein>
    <recommendedName>
        <fullName evidence="5">Glycosyltransferase</fullName>
        <ecNumber evidence="5">2.4.1.-</ecNumber>
    </recommendedName>
</protein>
<evidence type="ECO:0000313" key="7">
    <source>
        <dbReference type="Proteomes" id="UP001652623"/>
    </source>
</evidence>
<dbReference type="InterPro" id="IPR035595">
    <property type="entry name" value="UDP_glycos_trans_CS"/>
</dbReference>
<proteinExistence type="inferred from homology"/>
<keyword evidence="6" id="KW-0175">Coiled coil</keyword>
<evidence type="ECO:0000256" key="5">
    <source>
        <dbReference type="RuleBase" id="RU362057"/>
    </source>
</evidence>
<evidence type="ECO:0000256" key="2">
    <source>
        <dbReference type="ARBA" id="ARBA00022676"/>
    </source>
</evidence>
<evidence type="ECO:0000256" key="4">
    <source>
        <dbReference type="RuleBase" id="RU003718"/>
    </source>
</evidence>
<dbReference type="KEGG" id="zju:107410841"/>
<organism evidence="7 8">
    <name type="scientific">Ziziphus jujuba</name>
    <name type="common">Chinese jujube</name>
    <name type="synonym">Ziziphus sativa</name>
    <dbReference type="NCBI Taxonomy" id="326968"/>
    <lineage>
        <taxon>Eukaryota</taxon>
        <taxon>Viridiplantae</taxon>
        <taxon>Streptophyta</taxon>
        <taxon>Embryophyta</taxon>
        <taxon>Tracheophyta</taxon>
        <taxon>Spermatophyta</taxon>
        <taxon>Magnoliopsida</taxon>
        <taxon>eudicotyledons</taxon>
        <taxon>Gunneridae</taxon>
        <taxon>Pentapetalae</taxon>
        <taxon>rosids</taxon>
        <taxon>fabids</taxon>
        <taxon>Rosales</taxon>
        <taxon>Rhamnaceae</taxon>
        <taxon>Paliureae</taxon>
        <taxon>Ziziphus</taxon>
    </lineage>
</organism>
<dbReference type="SMR" id="A0A6P6FXI2"/>
<dbReference type="GeneID" id="107410841"/>
<accession>A0A6P6FXI2</accession>
<dbReference type="AlphaFoldDB" id="A0A6P6FXI2"/>
<dbReference type="EC" id="2.4.1.-" evidence="5"/>
<dbReference type="Gene3D" id="3.40.50.2000">
    <property type="entry name" value="Glycogen Phosphorylase B"/>
    <property type="match status" value="2"/>
</dbReference>
<dbReference type="RefSeq" id="XP_024926694.1">
    <property type="nucleotide sequence ID" value="XM_025070926.3"/>
</dbReference>
<dbReference type="GO" id="GO:0035251">
    <property type="term" value="F:UDP-glucosyltransferase activity"/>
    <property type="evidence" value="ECO:0007669"/>
    <property type="project" value="InterPro"/>
</dbReference>
<dbReference type="Proteomes" id="UP001652623">
    <property type="component" value="Chromosome 10"/>
</dbReference>
<dbReference type="FunCoup" id="A0A6P6FXI2">
    <property type="interactions" value="847"/>
</dbReference>
<evidence type="ECO:0000256" key="3">
    <source>
        <dbReference type="ARBA" id="ARBA00022679"/>
    </source>
</evidence>
<keyword evidence="2 4" id="KW-0328">Glycosyltransferase</keyword>
<dbReference type="FunFam" id="3.40.50.2000:FF:000056">
    <property type="entry name" value="Glycosyltransferase"/>
    <property type="match status" value="1"/>
</dbReference>
<dbReference type="Pfam" id="PF00201">
    <property type="entry name" value="UDPGT"/>
    <property type="match status" value="1"/>
</dbReference>
<sequence>MKKSELVFIPAPGIGHLVSALEFAKRLIDHDDRHSITVLSMKFPFTPFADEFTKSLVASHHGIQVIDLPPVDPPPPELLNSPENFVCAFIESLIPHVRNTLTDMLSSSSRVSGLVLDFFCLSLIDVGNELGVPSYMFLTSNSGFLGLMLHIPIRHNQKSAEFEESDAEVSLPGFWNPVPVSVLPGAVFDKDGGYSAYLKLAKRFRDTKGIIVNTFSELELDSVKSLSDGETPPVYMVGPVIDLKGQPNPSLDQAQREKIMHWLDDQPESSVVYLCFGSMGTFGAIQLREIATGLERSGHRFLWSMRVPQPAKGPDDILPEGFSERIGGRGLICGWAPQMEVLAHKAIKGFVSHCGWNSILESLWFGVPIATWPIYAEQQMNAFRMVKEFGLAVEMKLDYRLGDLVMADEIEIAVRRLMDDSDELRKKVKEMGEMARQAIIEGGSSYIAVGQLIEDILGSISCDN</sequence>
<dbReference type="SUPFAM" id="SSF53756">
    <property type="entry name" value="UDP-Glycosyltransferase/glycogen phosphorylase"/>
    <property type="match status" value="1"/>
</dbReference>
<keyword evidence="7" id="KW-1185">Reference proteome</keyword>
<dbReference type="InterPro" id="IPR050481">
    <property type="entry name" value="UDP-glycosyltransf_plant"/>
</dbReference>
<reference evidence="8" key="1">
    <citation type="submission" date="2025-08" db="UniProtKB">
        <authorList>
            <consortium name="RefSeq"/>
        </authorList>
    </citation>
    <scope>IDENTIFICATION</scope>
    <source>
        <tissue evidence="8">Seedling</tissue>
    </source>
</reference>
<dbReference type="InterPro" id="IPR002213">
    <property type="entry name" value="UDP_glucos_trans"/>
</dbReference>
<comment type="similarity">
    <text evidence="1 4">Belongs to the UDP-glycosyltransferase family.</text>
</comment>
<dbReference type="PANTHER" id="PTHR48048:SF94">
    <property type="entry name" value="GLYCOSYLTRANSFERASE"/>
    <property type="match status" value="1"/>
</dbReference>
<keyword evidence="3 4" id="KW-0808">Transferase</keyword>
<evidence type="ECO:0000313" key="8">
    <source>
        <dbReference type="RefSeq" id="XP_024926694.1"/>
    </source>
</evidence>
<dbReference type="PANTHER" id="PTHR48048">
    <property type="entry name" value="GLYCOSYLTRANSFERASE"/>
    <property type="match status" value="1"/>
</dbReference>
<dbReference type="FunFam" id="3.40.50.2000:FF:000080">
    <property type="entry name" value="Glycosyltransferase"/>
    <property type="match status" value="1"/>
</dbReference>
<evidence type="ECO:0000256" key="6">
    <source>
        <dbReference type="SAM" id="Coils"/>
    </source>
</evidence>
<gene>
    <name evidence="8" type="primary">LOC107410841</name>
</gene>
<dbReference type="InParanoid" id="A0A6P6FXI2"/>
<feature type="coiled-coil region" evidence="6">
    <location>
        <begin position="407"/>
        <end position="434"/>
    </location>
</feature>
<dbReference type="PROSITE" id="PS00375">
    <property type="entry name" value="UDPGT"/>
    <property type="match status" value="1"/>
</dbReference>
<name>A0A6P6FXI2_ZIZJJ</name>